<dbReference type="OrthoDB" id="6428749at2759"/>
<evidence type="ECO:0000313" key="9">
    <source>
        <dbReference type="Proteomes" id="UP000214365"/>
    </source>
</evidence>
<protein>
    <recommendedName>
        <fullName evidence="3">amidase</fullName>
        <ecNumber evidence="3">3.5.1.4</ecNumber>
    </recommendedName>
</protein>
<comment type="catalytic activity">
    <reaction evidence="1">
        <text>a monocarboxylic acid amide + H2O = a monocarboxylate + NH4(+)</text>
        <dbReference type="Rhea" id="RHEA:12020"/>
        <dbReference type="ChEBI" id="CHEBI:15377"/>
        <dbReference type="ChEBI" id="CHEBI:28938"/>
        <dbReference type="ChEBI" id="CHEBI:35757"/>
        <dbReference type="ChEBI" id="CHEBI:83628"/>
        <dbReference type="EC" id="3.5.1.4"/>
    </reaction>
</comment>
<evidence type="ECO:0000256" key="5">
    <source>
        <dbReference type="PIRSR" id="PIRSR001221-1"/>
    </source>
</evidence>
<dbReference type="GeneID" id="31000945"/>
<dbReference type="InterPro" id="IPR020556">
    <property type="entry name" value="Amidase_CS"/>
</dbReference>
<feature type="active site" description="Charge relay system" evidence="5">
    <location>
        <position position="209"/>
    </location>
</feature>
<evidence type="ECO:0000256" key="3">
    <source>
        <dbReference type="ARBA" id="ARBA00012922"/>
    </source>
</evidence>
<proteinExistence type="inferred from homology"/>
<dbReference type="PROSITE" id="PS00571">
    <property type="entry name" value="AMIDASES"/>
    <property type="match status" value="1"/>
</dbReference>
<dbReference type="RefSeq" id="XP_020123023.1">
    <property type="nucleotide sequence ID" value="XM_020261447.1"/>
</dbReference>
<dbReference type="Proteomes" id="UP000214365">
    <property type="component" value="Unassembled WGS sequence"/>
</dbReference>
<dbReference type="Pfam" id="PF01425">
    <property type="entry name" value="Amidase"/>
    <property type="match status" value="1"/>
</dbReference>
<dbReference type="EC" id="3.5.1.4" evidence="3"/>
<dbReference type="STRING" id="1441469.A0A1Q5QAE6"/>
<organism evidence="8 9">
    <name type="scientific">Talaromyces atroroseus</name>
    <dbReference type="NCBI Taxonomy" id="1441469"/>
    <lineage>
        <taxon>Eukaryota</taxon>
        <taxon>Fungi</taxon>
        <taxon>Dikarya</taxon>
        <taxon>Ascomycota</taxon>
        <taxon>Pezizomycotina</taxon>
        <taxon>Eurotiomycetes</taxon>
        <taxon>Eurotiomycetidae</taxon>
        <taxon>Eurotiales</taxon>
        <taxon>Trichocomaceae</taxon>
        <taxon>Talaromyces</taxon>
        <taxon>Talaromyces sect. Trachyspermi</taxon>
    </lineage>
</organism>
<evidence type="ECO:0000313" key="8">
    <source>
        <dbReference type="EMBL" id="OKL62902.1"/>
    </source>
</evidence>
<sequence length="537" mass="58453">MAMATSSWEQIRDAKKAEQAARIPAAWKLKEFPSEETRDLRSYAKTSGILSGRELEITDVDASTLVEKLASGTYTAVEVVTAYCKRAAIAQQLTNCLTEIAFAEAINTAKSLDEHYKASGKVVGPLHGLPMTFKECFNLKGYDSSNAYVSKAFSPVDYDAYLVEIVKKAGAVPIAKTNVPQTMLVAEAENNLFGRTKNPIVAQLTSGGSSGGEGVVVAYHGSAIGIGTDVGGSIRIPSAANGVYGYKPTFGILPMLKYANSTHAGLNTGIPAVCGPIARSVKDLKLLTQIVRNEKPWLTDPSIIPYVFEHGVQDRKPIVGVIYQSDTLTPHPPIRRALHETVEKLKAAGLEVKEFIPPSFAAINEVTRQLFTLDGLSYAKRVLSESGEPPVASVRSIGFWDLPAKTSEENWAWNAKKQNFQKEMLDKWTTAGVDIVLCPAGAHTALRPREWTNDSYTVTWNAMDYPAVIVPVSHVDPAKDLKDSLEKPLSIMDVEFYAKYDPELMAGAPISLQLVGPRLGDEQLLQDVELIDSIIKQ</sequence>
<feature type="binding site" evidence="6">
    <location>
        <position position="209"/>
    </location>
    <ligand>
        <name>substrate</name>
    </ligand>
</feature>
<feature type="active site" description="Acyl-ester intermediate" evidence="5">
    <location>
        <position position="233"/>
    </location>
</feature>
<evidence type="ECO:0000256" key="1">
    <source>
        <dbReference type="ARBA" id="ARBA00001311"/>
    </source>
</evidence>
<dbReference type="PANTHER" id="PTHR46072:SF5">
    <property type="entry name" value="GENERAL AMIDASE-C"/>
    <property type="match status" value="1"/>
</dbReference>
<comment type="similarity">
    <text evidence="2">Belongs to the amidase family.</text>
</comment>
<keyword evidence="9" id="KW-1185">Reference proteome</keyword>
<comment type="caution">
    <text evidence="8">The sequence shown here is derived from an EMBL/GenBank/DDBJ whole genome shotgun (WGS) entry which is preliminary data.</text>
</comment>
<dbReference type="SUPFAM" id="SSF75304">
    <property type="entry name" value="Amidase signature (AS) enzymes"/>
    <property type="match status" value="1"/>
</dbReference>
<keyword evidence="4" id="KW-0378">Hydrolase</keyword>
<name>A0A1Q5QAE6_TALAT</name>
<feature type="binding site" evidence="6">
    <location>
        <position position="183"/>
    </location>
    <ligand>
        <name>substrate</name>
    </ligand>
</feature>
<reference evidence="8 9" key="1">
    <citation type="submission" date="2015-06" db="EMBL/GenBank/DDBJ databases">
        <title>Talaromyces atroroseus IBT 11181 draft genome.</title>
        <authorList>
            <person name="Rasmussen K.B."/>
            <person name="Rasmussen S."/>
            <person name="Petersen B."/>
            <person name="Sicheritz-Ponten T."/>
            <person name="Mortensen U.H."/>
            <person name="Thrane U."/>
        </authorList>
    </citation>
    <scope>NUCLEOTIDE SEQUENCE [LARGE SCALE GENOMIC DNA]</scope>
    <source>
        <strain evidence="8 9">IBT 11181</strain>
    </source>
</reference>
<dbReference type="PANTHER" id="PTHR46072">
    <property type="entry name" value="AMIDASE-RELATED-RELATED"/>
    <property type="match status" value="1"/>
</dbReference>
<gene>
    <name evidence="8" type="ORF">UA08_01190</name>
</gene>
<evidence type="ECO:0000256" key="6">
    <source>
        <dbReference type="PIRSR" id="PIRSR001221-2"/>
    </source>
</evidence>
<feature type="active site" description="Charge relay system" evidence="5">
    <location>
        <position position="134"/>
    </location>
</feature>
<dbReference type="InterPro" id="IPR023631">
    <property type="entry name" value="Amidase_dom"/>
</dbReference>
<dbReference type="AlphaFoldDB" id="A0A1Q5QAE6"/>
<dbReference type="EMBL" id="LFMY01000002">
    <property type="protein sequence ID" value="OKL62902.1"/>
    <property type="molecule type" value="Genomic_DNA"/>
</dbReference>
<feature type="binding site" evidence="6">
    <location>
        <begin position="230"/>
        <end position="233"/>
    </location>
    <ligand>
        <name>substrate</name>
    </ligand>
</feature>
<dbReference type="Gene3D" id="3.90.1300.10">
    <property type="entry name" value="Amidase signature (AS) domain"/>
    <property type="match status" value="1"/>
</dbReference>
<dbReference type="PIRSF" id="PIRSF001221">
    <property type="entry name" value="Amidase_fungi"/>
    <property type="match status" value="1"/>
</dbReference>
<feature type="domain" description="Amidase" evidence="7">
    <location>
        <begin position="78"/>
        <end position="525"/>
    </location>
</feature>
<dbReference type="InterPro" id="IPR036928">
    <property type="entry name" value="AS_sf"/>
</dbReference>
<accession>A0A1Q5QAE6</accession>
<dbReference type="GO" id="GO:0004040">
    <property type="term" value="F:amidase activity"/>
    <property type="evidence" value="ECO:0007669"/>
    <property type="project" value="UniProtKB-EC"/>
</dbReference>
<evidence type="ECO:0000256" key="2">
    <source>
        <dbReference type="ARBA" id="ARBA00009199"/>
    </source>
</evidence>
<evidence type="ECO:0000256" key="4">
    <source>
        <dbReference type="ARBA" id="ARBA00022801"/>
    </source>
</evidence>
<evidence type="ECO:0000259" key="7">
    <source>
        <dbReference type="Pfam" id="PF01425"/>
    </source>
</evidence>